<dbReference type="EMBL" id="BONW01000005">
    <property type="protein sequence ID" value="GIG86635.1"/>
    <property type="molecule type" value="Genomic_DNA"/>
</dbReference>
<keyword evidence="3" id="KW-1185">Reference proteome</keyword>
<gene>
    <name evidence="2" type="ORF">Pen02_15710</name>
</gene>
<dbReference type="RefSeq" id="WP_203865257.1">
    <property type="nucleotide sequence ID" value="NZ_BONW01000005.1"/>
</dbReference>
<dbReference type="Proteomes" id="UP000646749">
    <property type="component" value="Unassembled WGS sequence"/>
</dbReference>
<organism evidence="2 3">
    <name type="scientific">Plantactinospora endophytica</name>
    <dbReference type="NCBI Taxonomy" id="673535"/>
    <lineage>
        <taxon>Bacteria</taxon>
        <taxon>Bacillati</taxon>
        <taxon>Actinomycetota</taxon>
        <taxon>Actinomycetes</taxon>
        <taxon>Micromonosporales</taxon>
        <taxon>Micromonosporaceae</taxon>
        <taxon>Plantactinospora</taxon>
    </lineage>
</organism>
<evidence type="ECO:0000256" key="1">
    <source>
        <dbReference type="SAM" id="MobiDB-lite"/>
    </source>
</evidence>
<name>A0ABQ4DW09_9ACTN</name>
<evidence type="ECO:0000313" key="2">
    <source>
        <dbReference type="EMBL" id="GIG86635.1"/>
    </source>
</evidence>
<comment type="caution">
    <text evidence="2">The sequence shown here is derived from an EMBL/GenBank/DDBJ whole genome shotgun (WGS) entry which is preliminary data.</text>
</comment>
<accession>A0ABQ4DW09</accession>
<sequence>MADVVAQLLDLRKRLAASAVTAMRANAHAEQSQRHYHEAAQGTERTQLEEAITDIQTAGEKSARIARLLDKARKHFEDYLDTIAPGSIPDHDVVDGAMPSGERVLGESEQRSDSAPGVGAFMRRMSRNVESLQDAGKSATEVAQTTIKILKGPLKPPGTQCTSTAKPPPSSSPAQQKIDAPEAAGHLVAIGVIVSVTMYRSSQLIRKGIARFRARGHEKRTERPDPGDGPT</sequence>
<evidence type="ECO:0000313" key="3">
    <source>
        <dbReference type="Proteomes" id="UP000646749"/>
    </source>
</evidence>
<feature type="region of interest" description="Disordered" evidence="1">
    <location>
        <begin position="151"/>
        <end position="178"/>
    </location>
</feature>
<proteinExistence type="predicted"/>
<evidence type="ECO:0008006" key="4">
    <source>
        <dbReference type="Google" id="ProtNLM"/>
    </source>
</evidence>
<reference evidence="2 3" key="1">
    <citation type="submission" date="2021-01" db="EMBL/GenBank/DDBJ databases">
        <title>Whole genome shotgun sequence of Plantactinospora endophytica NBRC 110450.</title>
        <authorList>
            <person name="Komaki H."/>
            <person name="Tamura T."/>
        </authorList>
    </citation>
    <scope>NUCLEOTIDE SEQUENCE [LARGE SCALE GENOMIC DNA]</scope>
    <source>
        <strain evidence="2 3">NBRC 110450</strain>
    </source>
</reference>
<protein>
    <recommendedName>
        <fullName evidence="4">DUF3618 domain-containing protein</fullName>
    </recommendedName>
</protein>